<evidence type="ECO:0000259" key="10">
    <source>
        <dbReference type="PROSITE" id="PS50262"/>
    </source>
</evidence>
<comment type="caution">
    <text evidence="11">The sequence shown here is derived from an EMBL/GenBank/DDBJ whole genome shotgun (WGS) entry which is preliminary data.</text>
</comment>
<dbReference type="InterPro" id="IPR017452">
    <property type="entry name" value="GPCR_Rhodpsn_7TM"/>
</dbReference>
<evidence type="ECO:0000256" key="9">
    <source>
        <dbReference type="SAM" id="Phobius"/>
    </source>
</evidence>
<dbReference type="GO" id="GO:0035025">
    <property type="term" value="P:positive regulation of Rho protein signal transduction"/>
    <property type="evidence" value="ECO:0007669"/>
    <property type="project" value="TreeGrafter"/>
</dbReference>
<keyword evidence="8" id="KW-0807">Transducer</keyword>
<dbReference type="InterPro" id="IPR000276">
    <property type="entry name" value="GPCR_Rhodpsn"/>
</dbReference>
<keyword evidence="5 9" id="KW-0472">Membrane</keyword>
<gene>
    <name evidence="11" type="ORF">WMY93_020700</name>
</gene>
<keyword evidence="12" id="KW-1185">Reference proteome</keyword>
<dbReference type="PANTHER" id="PTHR24232">
    <property type="entry name" value="G-PROTEIN COUPLED RECEPTOR"/>
    <property type="match status" value="1"/>
</dbReference>
<sequence length="343" mass="39511">MFNFDEFGVSGSHPLPLVESCSHEDWKLLDKTRQRKEEKEEEIFKQKLVMELLYINSTLLFISHRPGNATEDEKTVYEACIKMPAVLIWYLTLQFINMFLGIPANIAVLWLIHKNKGDSSTSDIFILHLAILDVFFCLIPPLELANIVFLTTSSTWYVLRFFYGIKDSSPLILSCICLDRYMAVVHPITFTELKDRKHRTVLAILVWLIILAYAAAKCVGNIVNFEKVFTGMILASFGFMVFCNIAILWALRQSGPGRDEMHPVKKRAFKMVLIILAIIVFNYFPPVALFPFQEYFSPDVFRCYIHYVAFGLMDFSSTIQPMLYLSKELPLRMSCCQTNSTQT</sequence>
<dbReference type="CDD" id="cd00637">
    <property type="entry name" value="7tm_classA_rhodopsin-like"/>
    <property type="match status" value="1"/>
</dbReference>
<proteinExistence type="predicted"/>
<feature type="transmembrane region" description="Helical" evidence="9">
    <location>
        <begin position="87"/>
        <end position="112"/>
    </location>
</feature>
<comment type="subcellular location">
    <subcellularLocation>
        <location evidence="1">Membrane</location>
        <topology evidence="1">Multi-pass membrane protein</topology>
    </subcellularLocation>
</comment>
<dbReference type="PRINTS" id="PR00237">
    <property type="entry name" value="GPCRRHODOPSN"/>
</dbReference>
<keyword evidence="2 9" id="KW-0812">Transmembrane</keyword>
<evidence type="ECO:0000256" key="6">
    <source>
        <dbReference type="ARBA" id="ARBA00023170"/>
    </source>
</evidence>
<dbReference type="GO" id="GO:0004930">
    <property type="term" value="F:G protein-coupled receptor activity"/>
    <property type="evidence" value="ECO:0007669"/>
    <property type="project" value="UniProtKB-KW"/>
</dbReference>
<evidence type="ECO:0000313" key="11">
    <source>
        <dbReference type="EMBL" id="KAK7895375.1"/>
    </source>
</evidence>
<feature type="transmembrane region" description="Helical" evidence="9">
    <location>
        <begin position="202"/>
        <end position="223"/>
    </location>
</feature>
<keyword evidence="7" id="KW-0325">Glycoprotein</keyword>
<dbReference type="Pfam" id="PF00001">
    <property type="entry name" value="7tm_1"/>
    <property type="match status" value="1"/>
</dbReference>
<dbReference type="AlphaFoldDB" id="A0AAW0NBS0"/>
<dbReference type="GO" id="GO:0005886">
    <property type="term" value="C:plasma membrane"/>
    <property type="evidence" value="ECO:0007669"/>
    <property type="project" value="TreeGrafter"/>
</dbReference>
<organism evidence="11 12">
    <name type="scientific">Mugilogobius chulae</name>
    <name type="common">yellowstripe goby</name>
    <dbReference type="NCBI Taxonomy" id="88201"/>
    <lineage>
        <taxon>Eukaryota</taxon>
        <taxon>Metazoa</taxon>
        <taxon>Chordata</taxon>
        <taxon>Craniata</taxon>
        <taxon>Vertebrata</taxon>
        <taxon>Euteleostomi</taxon>
        <taxon>Actinopterygii</taxon>
        <taxon>Neopterygii</taxon>
        <taxon>Teleostei</taxon>
        <taxon>Neoteleostei</taxon>
        <taxon>Acanthomorphata</taxon>
        <taxon>Gobiaria</taxon>
        <taxon>Gobiiformes</taxon>
        <taxon>Gobioidei</taxon>
        <taxon>Gobiidae</taxon>
        <taxon>Gobionellinae</taxon>
        <taxon>Mugilogobius</taxon>
    </lineage>
</organism>
<feature type="transmembrane region" description="Helical" evidence="9">
    <location>
        <begin position="124"/>
        <end position="151"/>
    </location>
</feature>
<keyword evidence="4" id="KW-0297">G-protein coupled receptor</keyword>
<dbReference type="PANTHER" id="PTHR24232:SF107">
    <property type="entry name" value="HYDROXYCARBOXYLIC ACID RECEPTOR 2-LIKE"/>
    <property type="match status" value="1"/>
</dbReference>
<dbReference type="SUPFAM" id="SSF81321">
    <property type="entry name" value="Family A G protein-coupled receptor-like"/>
    <property type="match status" value="1"/>
</dbReference>
<dbReference type="GO" id="GO:0007200">
    <property type="term" value="P:phospholipase C-activating G protein-coupled receptor signaling pathway"/>
    <property type="evidence" value="ECO:0007669"/>
    <property type="project" value="TreeGrafter"/>
</dbReference>
<keyword evidence="3 9" id="KW-1133">Transmembrane helix</keyword>
<dbReference type="Proteomes" id="UP001460270">
    <property type="component" value="Unassembled WGS sequence"/>
</dbReference>
<evidence type="ECO:0000256" key="1">
    <source>
        <dbReference type="ARBA" id="ARBA00004141"/>
    </source>
</evidence>
<evidence type="ECO:0000256" key="5">
    <source>
        <dbReference type="ARBA" id="ARBA00023136"/>
    </source>
</evidence>
<evidence type="ECO:0000256" key="8">
    <source>
        <dbReference type="ARBA" id="ARBA00023224"/>
    </source>
</evidence>
<reference evidence="12" key="1">
    <citation type="submission" date="2024-04" db="EMBL/GenBank/DDBJ databases">
        <title>Salinicola lusitanus LLJ914,a marine bacterium isolated from the Okinawa Trough.</title>
        <authorList>
            <person name="Li J."/>
        </authorList>
    </citation>
    <scope>NUCLEOTIDE SEQUENCE [LARGE SCALE GENOMIC DNA]</scope>
</reference>
<evidence type="ECO:0000256" key="4">
    <source>
        <dbReference type="ARBA" id="ARBA00023040"/>
    </source>
</evidence>
<dbReference type="Gene3D" id="1.20.1070.10">
    <property type="entry name" value="Rhodopsin 7-helix transmembrane proteins"/>
    <property type="match status" value="1"/>
</dbReference>
<feature type="transmembrane region" description="Helical" evidence="9">
    <location>
        <begin position="229"/>
        <end position="251"/>
    </location>
</feature>
<evidence type="ECO:0000256" key="2">
    <source>
        <dbReference type="ARBA" id="ARBA00022692"/>
    </source>
</evidence>
<feature type="transmembrane region" description="Helical" evidence="9">
    <location>
        <begin position="304"/>
        <end position="325"/>
    </location>
</feature>
<dbReference type="PROSITE" id="PS50262">
    <property type="entry name" value="G_PROTEIN_RECEP_F1_2"/>
    <property type="match status" value="1"/>
</dbReference>
<name>A0AAW0NBS0_9GOBI</name>
<feature type="transmembrane region" description="Helical" evidence="9">
    <location>
        <begin position="272"/>
        <end position="292"/>
    </location>
</feature>
<dbReference type="EMBL" id="JBBPFD010000015">
    <property type="protein sequence ID" value="KAK7895375.1"/>
    <property type="molecule type" value="Genomic_DNA"/>
</dbReference>
<accession>A0AAW0NBS0</accession>
<evidence type="ECO:0000313" key="12">
    <source>
        <dbReference type="Proteomes" id="UP001460270"/>
    </source>
</evidence>
<evidence type="ECO:0000256" key="7">
    <source>
        <dbReference type="ARBA" id="ARBA00023180"/>
    </source>
</evidence>
<protein>
    <recommendedName>
        <fullName evidence="10">G-protein coupled receptors family 1 profile domain-containing protein</fullName>
    </recommendedName>
</protein>
<evidence type="ECO:0000256" key="3">
    <source>
        <dbReference type="ARBA" id="ARBA00022989"/>
    </source>
</evidence>
<keyword evidence="6" id="KW-0675">Receptor</keyword>
<feature type="domain" description="G-protein coupled receptors family 1 profile" evidence="10">
    <location>
        <begin position="104"/>
        <end position="324"/>
    </location>
</feature>